<accession>A0A1M6MD94</accession>
<dbReference type="SUPFAM" id="SSF56784">
    <property type="entry name" value="HAD-like"/>
    <property type="match status" value="1"/>
</dbReference>
<keyword evidence="11" id="KW-0460">Magnesium</keyword>
<dbReference type="EMBL" id="FQZO01000008">
    <property type="protein sequence ID" value="SHJ81410.1"/>
    <property type="molecule type" value="Genomic_DNA"/>
</dbReference>
<keyword evidence="13 17" id="KW-1133">Transmembrane helix</keyword>
<dbReference type="OrthoDB" id="9760364at2"/>
<comment type="similarity">
    <text evidence="2 17">Belongs to the cation transport ATPase (P-type) (TC 3.A.3) family. Type IB subfamily.</text>
</comment>
<dbReference type="SFLD" id="SFLDS00003">
    <property type="entry name" value="Haloacid_Dehalogenase"/>
    <property type="match status" value="1"/>
</dbReference>
<dbReference type="InterPro" id="IPR018303">
    <property type="entry name" value="ATPase_P-typ_P_site"/>
</dbReference>
<dbReference type="GO" id="GO:0046872">
    <property type="term" value="F:metal ion binding"/>
    <property type="evidence" value="ECO:0007669"/>
    <property type="project" value="UniProtKB-KW"/>
</dbReference>
<organism evidence="19 20">
    <name type="scientific">Clostridium amylolyticum</name>
    <dbReference type="NCBI Taxonomy" id="1121298"/>
    <lineage>
        <taxon>Bacteria</taxon>
        <taxon>Bacillati</taxon>
        <taxon>Bacillota</taxon>
        <taxon>Clostridia</taxon>
        <taxon>Eubacteriales</taxon>
        <taxon>Clostridiaceae</taxon>
        <taxon>Clostridium</taxon>
    </lineage>
</organism>
<evidence type="ECO:0000256" key="11">
    <source>
        <dbReference type="ARBA" id="ARBA00022842"/>
    </source>
</evidence>
<dbReference type="InterPro" id="IPR036163">
    <property type="entry name" value="HMA_dom_sf"/>
</dbReference>
<feature type="domain" description="HMA" evidence="18">
    <location>
        <begin position="93"/>
        <end position="162"/>
    </location>
</feature>
<dbReference type="Pfam" id="PF00702">
    <property type="entry name" value="Hydrolase"/>
    <property type="match status" value="1"/>
</dbReference>
<dbReference type="InterPro" id="IPR036412">
    <property type="entry name" value="HAD-like_sf"/>
</dbReference>
<dbReference type="NCBIfam" id="TIGR01494">
    <property type="entry name" value="ATPase_P-type"/>
    <property type="match status" value="1"/>
</dbReference>
<evidence type="ECO:0000256" key="8">
    <source>
        <dbReference type="ARBA" id="ARBA00022741"/>
    </source>
</evidence>
<dbReference type="PANTHER" id="PTHR48085:SF5">
    <property type="entry name" value="CADMIUM_ZINC-TRANSPORTING ATPASE HMA4-RELATED"/>
    <property type="match status" value="1"/>
</dbReference>
<feature type="transmembrane region" description="Helical" evidence="17">
    <location>
        <begin position="747"/>
        <end position="769"/>
    </location>
</feature>
<dbReference type="GO" id="GO:0016887">
    <property type="term" value="F:ATP hydrolysis activity"/>
    <property type="evidence" value="ECO:0007669"/>
    <property type="project" value="InterPro"/>
</dbReference>
<evidence type="ECO:0000256" key="9">
    <source>
        <dbReference type="ARBA" id="ARBA00022833"/>
    </source>
</evidence>
<keyword evidence="12" id="KW-1278">Translocase</keyword>
<dbReference type="PROSITE" id="PS50846">
    <property type="entry name" value="HMA_2"/>
    <property type="match status" value="1"/>
</dbReference>
<dbReference type="SUPFAM" id="SSF81653">
    <property type="entry name" value="Calcium ATPase, transduction domain A"/>
    <property type="match status" value="1"/>
</dbReference>
<dbReference type="RefSeq" id="WP_083599999.1">
    <property type="nucleotide sequence ID" value="NZ_FQZO01000008.1"/>
</dbReference>
<evidence type="ECO:0000256" key="15">
    <source>
        <dbReference type="ARBA" id="ARBA00047308"/>
    </source>
</evidence>
<dbReference type="PROSITE" id="PS01047">
    <property type="entry name" value="HMA_1"/>
    <property type="match status" value="1"/>
</dbReference>
<keyword evidence="6 17" id="KW-0812">Transmembrane</keyword>
<evidence type="ECO:0000256" key="17">
    <source>
        <dbReference type="RuleBase" id="RU362081"/>
    </source>
</evidence>
<dbReference type="InterPro" id="IPR051014">
    <property type="entry name" value="Cation_Transport_ATPase_IB"/>
</dbReference>
<evidence type="ECO:0000256" key="1">
    <source>
        <dbReference type="ARBA" id="ARBA00004651"/>
    </source>
</evidence>
<dbReference type="InterPro" id="IPR001757">
    <property type="entry name" value="P_typ_ATPase"/>
</dbReference>
<keyword evidence="8 17" id="KW-0547">Nucleotide-binding</keyword>
<reference evidence="19 20" key="1">
    <citation type="submission" date="2016-11" db="EMBL/GenBank/DDBJ databases">
        <authorList>
            <person name="Jaros S."/>
            <person name="Januszkiewicz K."/>
            <person name="Wedrychowicz H."/>
        </authorList>
    </citation>
    <scope>NUCLEOTIDE SEQUENCE [LARGE SCALE GENOMIC DNA]</scope>
    <source>
        <strain evidence="19 20">DSM 21864</strain>
    </source>
</reference>
<evidence type="ECO:0000256" key="6">
    <source>
        <dbReference type="ARBA" id="ARBA00022692"/>
    </source>
</evidence>
<dbReference type="Gene3D" id="3.40.50.1000">
    <property type="entry name" value="HAD superfamily/HAD-like"/>
    <property type="match status" value="1"/>
</dbReference>
<dbReference type="GO" id="GO:0005524">
    <property type="term" value="F:ATP binding"/>
    <property type="evidence" value="ECO:0007669"/>
    <property type="project" value="UniProtKB-UniRule"/>
</dbReference>
<dbReference type="PANTHER" id="PTHR48085">
    <property type="entry name" value="CADMIUM/ZINC-TRANSPORTING ATPASE HMA2-RELATED"/>
    <property type="match status" value="1"/>
</dbReference>
<evidence type="ECO:0000256" key="10">
    <source>
        <dbReference type="ARBA" id="ARBA00022840"/>
    </source>
</evidence>
<evidence type="ECO:0000256" key="12">
    <source>
        <dbReference type="ARBA" id="ARBA00022967"/>
    </source>
</evidence>
<dbReference type="Proteomes" id="UP000184080">
    <property type="component" value="Unassembled WGS sequence"/>
</dbReference>
<keyword evidence="5" id="KW-0597">Phosphoprotein</keyword>
<dbReference type="CDD" id="cd07548">
    <property type="entry name" value="P-type_ATPase-Cd_Zn_Co_like"/>
    <property type="match status" value="1"/>
</dbReference>
<comment type="catalytic activity">
    <reaction evidence="15">
        <text>Zn(2+)(in) + ATP + H2O = Zn(2+)(out) + ADP + phosphate + H(+)</text>
        <dbReference type="Rhea" id="RHEA:20621"/>
        <dbReference type="ChEBI" id="CHEBI:15377"/>
        <dbReference type="ChEBI" id="CHEBI:15378"/>
        <dbReference type="ChEBI" id="CHEBI:29105"/>
        <dbReference type="ChEBI" id="CHEBI:30616"/>
        <dbReference type="ChEBI" id="CHEBI:43474"/>
        <dbReference type="ChEBI" id="CHEBI:456216"/>
        <dbReference type="EC" id="7.2.2.12"/>
    </reaction>
</comment>
<dbReference type="STRING" id="1121298.SAMN05444401_3953"/>
<keyword evidence="20" id="KW-1185">Reference proteome</keyword>
<name>A0A1M6MD94_9CLOT</name>
<dbReference type="InterPro" id="IPR027256">
    <property type="entry name" value="P-typ_ATPase_IB"/>
</dbReference>
<dbReference type="InterPro" id="IPR008250">
    <property type="entry name" value="ATPase_P-typ_transduc_dom_A_sf"/>
</dbReference>
<dbReference type="NCBIfam" id="TIGR01525">
    <property type="entry name" value="ATPase-IB_hvy"/>
    <property type="match status" value="1"/>
</dbReference>
<keyword evidence="7 17" id="KW-0479">Metal-binding</keyword>
<keyword evidence="3 17" id="KW-1003">Cell membrane</keyword>
<evidence type="ECO:0000256" key="7">
    <source>
        <dbReference type="ARBA" id="ARBA00022723"/>
    </source>
</evidence>
<evidence type="ECO:0000256" key="14">
    <source>
        <dbReference type="ARBA" id="ARBA00023136"/>
    </source>
</evidence>
<dbReference type="InterPro" id="IPR023214">
    <property type="entry name" value="HAD_sf"/>
</dbReference>
<dbReference type="InterPro" id="IPR059000">
    <property type="entry name" value="ATPase_P-type_domA"/>
</dbReference>
<dbReference type="Pfam" id="PF00403">
    <property type="entry name" value="HMA"/>
    <property type="match status" value="1"/>
</dbReference>
<comment type="subcellular location">
    <subcellularLocation>
        <location evidence="1">Cell membrane</location>
        <topology evidence="1">Multi-pass membrane protein</topology>
    </subcellularLocation>
</comment>
<dbReference type="NCBIfam" id="TIGR01512">
    <property type="entry name" value="ATPase-IB2_Cd"/>
    <property type="match status" value="1"/>
</dbReference>
<proteinExistence type="inferred from homology"/>
<comment type="catalytic activity">
    <reaction evidence="16">
        <text>Cd(2+)(in) + ATP + H2O = Cd(2+)(out) + ADP + phosphate + H(+)</text>
        <dbReference type="Rhea" id="RHEA:12132"/>
        <dbReference type="ChEBI" id="CHEBI:15377"/>
        <dbReference type="ChEBI" id="CHEBI:15378"/>
        <dbReference type="ChEBI" id="CHEBI:30616"/>
        <dbReference type="ChEBI" id="CHEBI:43474"/>
        <dbReference type="ChEBI" id="CHEBI:48775"/>
        <dbReference type="ChEBI" id="CHEBI:456216"/>
        <dbReference type="EC" id="7.2.2.21"/>
    </reaction>
</comment>
<dbReference type="InterPro" id="IPR023299">
    <property type="entry name" value="ATPase_P-typ_cyto_dom_N"/>
</dbReference>
<keyword evidence="4" id="KW-0104">Cadmium</keyword>
<feature type="transmembrane region" description="Helical" evidence="17">
    <location>
        <begin position="446"/>
        <end position="467"/>
    </location>
</feature>
<dbReference type="GO" id="GO:0008551">
    <property type="term" value="F:P-type cadmium transporter activity"/>
    <property type="evidence" value="ECO:0007669"/>
    <property type="project" value="UniProtKB-EC"/>
</dbReference>
<evidence type="ECO:0000256" key="2">
    <source>
        <dbReference type="ARBA" id="ARBA00006024"/>
    </source>
</evidence>
<evidence type="ECO:0000313" key="20">
    <source>
        <dbReference type="Proteomes" id="UP000184080"/>
    </source>
</evidence>
<dbReference type="InterPro" id="IPR017969">
    <property type="entry name" value="Heavy-metal-associated_CS"/>
</dbReference>
<evidence type="ECO:0000256" key="16">
    <source>
        <dbReference type="ARBA" id="ARBA00049338"/>
    </source>
</evidence>
<dbReference type="CDD" id="cd00371">
    <property type="entry name" value="HMA"/>
    <property type="match status" value="1"/>
</dbReference>
<keyword evidence="9" id="KW-0862">Zinc</keyword>
<dbReference type="InterPro" id="IPR044492">
    <property type="entry name" value="P_typ_ATPase_HD_dom"/>
</dbReference>
<sequence>MGENNRRVLNVEGVQVNNSNINAVKNKDSHNGNSAHNHHGCCNHESENNNCHSHGDEKDNFHNHESEDNILNYRNLNNNSRNNPSDINKSSNKNYEFILENLDCANCAAKIENKIQNISGVSEAFVNFTTKKLTFSLDAHEEYERVLQESKDIIKKLEPEVVVKSIDKNVSTESRSSSNEEDNEELKGKFIQFSVAFILFLTALIFDLPEKIEILTLFVSYLLAGGEVVLRAFKNILRGQVFDENFLMSVATIGAFAIGDYAEGAAVMLFYQVGELFQDLAVNRSRKSIADLMDIRPDYANLLIGGQVKKVSPEDVMVGDIIVVKPGEKVPLDGIVVEGTSMMDTSALTGESVPREIETGSEVLGGFVNKNGLIHIKVSKVFGESTVTKILNLVENASSRKAPTENFITKFARYYTPAVVITALVLAVVPPLVISGATFSDWVYRALIFLVISCPCALVVSIPLGFFGGIGGASKNGILVKGSNYLEALNSIETVVFDKTGTLTKGVFNVTEIHNEKGFNKNEILQYAAFAESHSNHPIATSIIKAYGKELDKNQVKSYEEIAGHGTRALVEGKEILAGNSKLMNKENINYTVQDSAGTIVYLAIDKKYAGYIVISDEIKEDAQKAIQDLKKLGIKNTIMLTGDSKKVGTKVGETLGLDKVYSELLPQDKVEKLELIDSQKSSQGKVVFVGDGINDAPVLARADIGIAMGGLGSDAAIEAADVVIMTDEPSKIASAIKIAKNTRKIVWQNIIFALGVKLIVLIMGAFGVATMWEAVFADVGVALIAVLNAMRVLRYNPN</sequence>
<dbReference type="Gene3D" id="3.40.1110.10">
    <property type="entry name" value="Calcium-transporting ATPase, cytoplasmic domain N"/>
    <property type="match status" value="1"/>
</dbReference>
<dbReference type="Gene3D" id="2.70.150.10">
    <property type="entry name" value="Calcium-transporting ATPase, cytoplasmic transduction domain A"/>
    <property type="match status" value="1"/>
</dbReference>
<evidence type="ECO:0000259" key="18">
    <source>
        <dbReference type="PROSITE" id="PS50846"/>
    </source>
</evidence>
<feature type="transmembrane region" description="Helical" evidence="17">
    <location>
        <begin position="775"/>
        <end position="794"/>
    </location>
</feature>
<evidence type="ECO:0000256" key="13">
    <source>
        <dbReference type="ARBA" id="ARBA00022989"/>
    </source>
</evidence>
<protein>
    <submittedName>
        <fullName evidence="19">Cd2+/Zn2+-exporting ATPase</fullName>
    </submittedName>
</protein>
<evidence type="ECO:0000256" key="4">
    <source>
        <dbReference type="ARBA" id="ARBA00022539"/>
    </source>
</evidence>
<gene>
    <name evidence="19" type="ORF">SAMN05444401_3953</name>
</gene>
<dbReference type="Pfam" id="PF00122">
    <property type="entry name" value="E1-E2_ATPase"/>
    <property type="match status" value="1"/>
</dbReference>
<feature type="transmembrane region" description="Helical" evidence="17">
    <location>
        <begin position="214"/>
        <end position="233"/>
    </location>
</feature>
<dbReference type="SFLD" id="SFLDF00027">
    <property type="entry name" value="p-type_atpase"/>
    <property type="match status" value="1"/>
</dbReference>
<feature type="transmembrane region" description="Helical" evidence="17">
    <location>
        <begin position="190"/>
        <end position="208"/>
    </location>
</feature>
<keyword evidence="10 17" id="KW-0067">ATP-binding</keyword>
<dbReference type="AlphaFoldDB" id="A0A1M6MD94"/>
<dbReference type="InterPro" id="IPR006121">
    <property type="entry name" value="HMA_dom"/>
</dbReference>
<dbReference type="PROSITE" id="PS00154">
    <property type="entry name" value="ATPASE_E1_E2"/>
    <property type="match status" value="1"/>
</dbReference>
<dbReference type="GO" id="GO:0016463">
    <property type="term" value="F:P-type zinc transporter activity"/>
    <property type="evidence" value="ECO:0007669"/>
    <property type="project" value="UniProtKB-EC"/>
</dbReference>
<feature type="transmembrane region" description="Helical" evidence="17">
    <location>
        <begin position="414"/>
        <end position="434"/>
    </location>
</feature>
<dbReference type="InterPro" id="IPR023298">
    <property type="entry name" value="ATPase_P-typ_TM_dom_sf"/>
</dbReference>
<dbReference type="FunFam" id="3.40.1110.10:FF:000066">
    <property type="entry name" value="Cadmium-translocating P-type ATPase"/>
    <property type="match status" value="1"/>
</dbReference>
<keyword evidence="14 17" id="KW-0472">Membrane</keyword>
<dbReference type="PRINTS" id="PR00941">
    <property type="entry name" value="CDATPASE"/>
</dbReference>
<dbReference type="GO" id="GO:0005886">
    <property type="term" value="C:plasma membrane"/>
    <property type="evidence" value="ECO:0007669"/>
    <property type="project" value="UniProtKB-SubCell"/>
</dbReference>
<dbReference type="FunFam" id="2.70.150.10:FF:000002">
    <property type="entry name" value="Copper-transporting ATPase 1, putative"/>
    <property type="match status" value="1"/>
</dbReference>
<dbReference type="SUPFAM" id="SSF55008">
    <property type="entry name" value="HMA, heavy metal-associated domain"/>
    <property type="match status" value="1"/>
</dbReference>
<dbReference type="SUPFAM" id="SSF81665">
    <property type="entry name" value="Calcium ATPase, transmembrane domain M"/>
    <property type="match status" value="1"/>
</dbReference>
<evidence type="ECO:0000256" key="5">
    <source>
        <dbReference type="ARBA" id="ARBA00022553"/>
    </source>
</evidence>
<dbReference type="SFLD" id="SFLDG00002">
    <property type="entry name" value="C1.7:_P-type_atpase_like"/>
    <property type="match status" value="1"/>
</dbReference>
<dbReference type="Gene3D" id="3.30.70.100">
    <property type="match status" value="1"/>
</dbReference>
<evidence type="ECO:0000313" key="19">
    <source>
        <dbReference type="EMBL" id="SHJ81410.1"/>
    </source>
</evidence>
<dbReference type="PRINTS" id="PR00119">
    <property type="entry name" value="CATATPASE"/>
</dbReference>
<evidence type="ECO:0000256" key="3">
    <source>
        <dbReference type="ARBA" id="ARBA00022475"/>
    </source>
</evidence>